<accession>A0AAF0FEA6</accession>
<sequence length="200" mass="21152">MSQDNKLHNACLDGALSESYTGKLNLVQQYLADGATESSLNEKDGDGRTPLHWAASSNEKVDICSALDAAGSLHVNDQDASGWTPLMIAASAGADRIVAWLLEHKNHTEIARALLEAGADVNAQDGALQRPIPADRLGNTPLHLALDSGHAQTAGILISEGEVDRNRPNAEGIIAEQMEGVGGQEQKRVQDFLIASFGPP</sequence>
<dbReference type="EMBL" id="CP118376">
    <property type="protein sequence ID" value="WFD43102.1"/>
    <property type="molecule type" value="Genomic_DNA"/>
</dbReference>
<dbReference type="EC" id="2.3.1.225" evidence="1"/>
<dbReference type="PRINTS" id="PR01415">
    <property type="entry name" value="ANKYRIN"/>
</dbReference>
<reference evidence="5" key="1">
    <citation type="submission" date="2023-02" db="EMBL/GenBank/DDBJ databases">
        <title>Mating type loci evolution in Malassezia.</title>
        <authorList>
            <person name="Coelho M.A."/>
        </authorList>
    </citation>
    <scope>NUCLEOTIDE SEQUENCE</scope>
    <source>
        <strain evidence="5">CBS 14136</strain>
    </source>
</reference>
<evidence type="ECO:0000313" key="6">
    <source>
        <dbReference type="Proteomes" id="UP001214628"/>
    </source>
</evidence>
<evidence type="ECO:0000256" key="3">
    <source>
        <dbReference type="ARBA" id="ARBA00023043"/>
    </source>
</evidence>
<dbReference type="AlphaFoldDB" id="A0AAF0FEA6"/>
<dbReference type="PROSITE" id="PS50088">
    <property type="entry name" value="ANK_REPEAT"/>
    <property type="match status" value="2"/>
</dbReference>
<dbReference type="SMART" id="SM00248">
    <property type="entry name" value="ANK"/>
    <property type="match status" value="3"/>
</dbReference>
<dbReference type="Pfam" id="PF12796">
    <property type="entry name" value="Ank_2"/>
    <property type="match status" value="2"/>
</dbReference>
<keyword evidence="3 4" id="KW-0040">ANK repeat</keyword>
<dbReference type="PANTHER" id="PTHR24161">
    <property type="entry name" value="ANK_REP_REGION DOMAIN-CONTAINING PROTEIN-RELATED"/>
    <property type="match status" value="1"/>
</dbReference>
<evidence type="ECO:0000256" key="2">
    <source>
        <dbReference type="ARBA" id="ARBA00022737"/>
    </source>
</evidence>
<gene>
    <name evidence="5" type="primary">NAS6</name>
    <name evidence="5" type="ORF">MPSI1_001755</name>
</gene>
<evidence type="ECO:0000256" key="1">
    <source>
        <dbReference type="ARBA" id="ARBA00012210"/>
    </source>
</evidence>
<name>A0AAF0FEA6_9BASI</name>
<dbReference type="Gene3D" id="1.25.40.20">
    <property type="entry name" value="Ankyrin repeat-containing domain"/>
    <property type="match status" value="2"/>
</dbReference>
<dbReference type="InterPro" id="IPR036770">
    <property type="entry name" value="Ankyrin_rpt-contain_sf"/>
</dbReference>
<proteinExistence type="predicted"/>
<organism evidence="5 6">
    <name type="scientific">Malassezia psittaci</name>
    <dbReference type="NCBI Taxonomy" id="1821823"/>
    <lineage>
        <taxon>Eukaryota</taxon>
        <taxon>Fungi</taxon>
        <taxon>Dikarya</taxon>
        <taxon>Basidiomycota</taxon>
        <taxon>Ustilaginomycotina</taxon>
        <taxon>Malasseziomycetes</taxon>
        <taxon>Malasseziales</taxon>
        <taxon>Malasseziaceae</taxon>
        <taxon>Malassezia</taxon>
    </lineage>
</organism>
<dbReference type="PROSITE" id="PS50297">
    <property type="entry name" value="ANK_REP_REGION"/>
    <property type="match status" value="1"/>
</dbReference>
<dbReference type="PANTHER" id="PTHR24161:SF85">
    <property type="entry name" value="PALMITOYLTRANSFERASE HIP14"/>
    <property type="match status" value="1"/>
</dbReference>
<evidence type="ECO:0000313" key="5">
    <source>
        <dbReference type="EMBL" id="WFD43102.1"/>
    </source>
</evidence>
<keyword evidence="2" id="KW-0677">Repeat</keyword>
<feature type="repeat" description="ANK" evidence="4">
    <location>
        <begin position="137"/>
        <end position="161"/>
    </location>
</feature>
<dbReference type="Proteomes" id="UP001214628">
    <property type="component" value="Chromosome 2"/>
</dbReference>
<evidence type="ECO:0000256" key="4">
    <source>
        <dbReference type="PROSITE-ProRule" id="PRU00023"/>
    </source>
</evidence>
<keyword evidence="6" id="KW-1185">Reference proteome</keyword>
<feature type="repeat" description="ANK" evidence="4">
    <location>
        <begin position="81"/>
        <end position="126"/>
    </location>
</feature>
<dbReference type="InterPro" id="IPR002110">
    <property type="entry name" value="Ankyrin_rpt"/>
</dbReference>
<protein>
    <recommendedName>
        <fullName evidence="1">protein S-acyltransferase</fullName>
        <ecNumber evidence="1">2.3.1.225</ecNumber>
    </recommendedName>
</protein>
<dbReference type="SUPFAM" id="SSF48403">
    <property type="entry name" value="Ankyrin repeat"/>
    <property type="match status" value="1"/>
</dbReference>
<dbReference type="GO" id="GO:0019706">
    <property type="term" value="F:protein-cysteine S-palmitoyltransferase activity"/>
    <property type="evidence" value="ECO:0007669"/>
    <property type="project" value="UniProtKB-EC"/>
</dbReference>